<proteinExistence type="predicted"/>
<accession>A0A6L2PZD5</accession>
<evidence type="ECO:0000313" key="1">
    <source>
        <dbReference type="EMBL" id="GFG35938.1"/>
    </source>
</evidence>
<comment type="caution">
    <text evidence="1">The sequence shown here is derived from an EMBL/GenBank/DDBJ whole genome shotgun (WGS) entry which is preliminary data.</text>
</comment>
<dbReference type="OrthoDB" id="8063408at2759"/>
<evidence type="ECO:0000313" key="2">
    <source>
        <dbReference type="Proteomes" id="UP000502823"/>
    </source>
</evidence>
<keyword evidence="2" id="KW-1185">Reference proteome</keyword>
<name>A0A6L2PZD5_COPFO</name>
<dbReference type="AlphaFoldDB" id="A0A6L2PZD5"/>
<reference evidence="2" key="1">
    <citation type="submission" date="2020-01" db="EMBL/GenBank/DDBJ databases">
        <title>Draft genome sequence of the Termite Coptotermes fromosanus.</title>
        <authorList>
            <person name="Itakura S."/>
            <person name="Yosikawa Y."/>
            <person name="Umezawa K."/>
        </authorList>
    </citation>
    <scope>NUCLEOTIDE SEQUENCE [LARGE SCALE GENOMIC DNA]</scope>
</reference>
<dbReference type="Proteomes" id="UP000502823">
    <property type="component" value="Unassembled WGS sequence"/>
</dbReference>
<dbReference type="EMBL" id="BLKM01012228">
    <property type="protein sequence ID" value="GFG35938.1"/>
    <property type="molecule type" value="Genomic_DNA"/>
</dbReference>
<organism evidence="1 2">
    <name type="scientific">Coptotermes formosanus</name>
    <name type="common">Formosan subterranean termite</name>
    <dbReference type="NCBI Taxonomy" id="36987"/>
    <lineage>
        <taxon>Eukaryota</taxon>
        <taxon>Metazoa</taxon>
        <taxon>Ecdysozoa</taxon>
        <taxon>Arthropoda</taxon>
        <taxon>Hexapoda</taxon>
        <taxon>Insecta</taxon>
        <taxon>Pterygota</taxon>
        <taxon>Neoptera</taxon>
        <taxon>Polyneoptera</taxon>
        <taxon>Dictyoptera</taxon>
        <taxon>Blattodea</taxon>
        <taxon>Blattoidea</taxon>
        <taxon>Termitoidae</taxon>
        <taxon>Rhinotermitidae</taxon>
        <taxon>Coptotermes</taxon>
    </lineage>
</organism>
<dbReference type="PANTHER" id="PTHR46114:SF1">
    <property type="entry name" value="ZAD DOMAIN-CONTAINING PROTEIN"/>
    <property type="match status" value="1"/>
</dbReference>
<protein>
    <submittedName>
        <fullName evidence="1">Uncharacterized protein</fullName>
    </submittedName>
</protein>
<dbReference type="PANTHER" id="PTHR46114">
    <property type="entry name" value="APPLE DOMAIN-CONTAINING PROTEIN"/>
    <property type="match status" value="1"/>
</dbReference>
<gene>
    <name evidence="1" type="ORF">Cfor_02909</name>
</gene>
<dbReference type="InParanoid" id="A0A6L2PZD5"/>
<sequence length="134" mass="15087">MKILLGAIQYNVRQWNICGYLKVTGMLMGMQGGFAKFCCFLCLWNSRSTAEHYIKNDWEPRKNYGPGKDNGQHILLVNPMKTFLPPLHIKLGLIRCLVKAMSKATSKGFQYSSKKISSISTAQLKEGIFVGPQI</sequence>